<dbReference type="Gene3D" id="3.40.50.720">
    <property type="entry name" value="NAD(P)-binding Rossmann-like Domain"/>
    <property type="match status" value="1"/>
</dbReference>
<dbReference type="EMBL" id="MN740315">
    <property type="protein sequence ID" value="QHT99777.1"/>
    <property type="molecule type" value="Genomic_DNA"/>
</dbReference>
<evidence type="ECO:0000259" key="3">
    <source>
        <dbReference type="Pfam" id="PF03721"/>
    </source>
</evidence>
<dbReference type="AlphaFoldDB" id="A0A6C0J723"/>
<dbReference type="PANTHER" id="PTHR43750:SF3">
    <property type="entry name" value="UDP-GLUCOSE 6-DEHYDROGENASE TUAD"/>
    <property type="match status" value="1"/>
</dbReference>
<reference evidence="4" key="1">
    <citation type="journal article" date="2020" name="Nature">
        <title>Giant virus diversity and host interactions through global metagenomics.</title>
        <authorList>
            <person name="Schulz F."/>
            <person name="Roux S."/>
            <person name="Paez-Espino D."/>
            <person name="Jungbluth S."/>
            <person name="Walsh D.A."/>
            <person name="Denef V.J."/>
            <person name="McMahon K.D."/>
            <person name="Konstantinidis K.T."/>
            <person name="Eloe-Fadrosh E.A."/>
            <person name="Kyrpides N.C."/>
            <person name="Woyke T."/>
        </authorList>
    </citation>
    <scope>NUCLEOTIDE SEQUENCE</scope>
    <source>
        <strain evidence="4">GVMAG-M-3300025727-45</strain>
    </source>
</reference>
<dbReference type="Pfam" id="PF00984">
    <property type="entry name" value="UDPG_MGDP_dh"/>
    <property type="match status" value="1"/>
</dbReference>
<dbReference type="SUPFAM" id="SSF48179">
    <property type="entry name" value="6-phosphogluconate dehydrogenase C-terminal domain-like"/>
    <property type="match status" value="1"/>
</dbReference>
<dbReference type="InterPro" id="IPR014026">
    <property type="entry name" value="UDP-Glc/GDP-Man_DH_dimer"/>
</dbReference>
<dbReference type="Pfam" id="PF03721">
    <property type="entry name" value="UDPG_MGDP_dh_N"/>
    <property type="match status" value="1"/>
</dbReference>
<sequence>MHIGVIGFGFVGGALSDCFKEKGHRILIYDKYKNIGTLENTVKNSEIIFLCLPTLYNEKTKDYDLESLHSTCKYLNSIKYTGIIVIKSTILPNTSEKLSSLYNLPLIHNPEFLTASTAREDFENQHHIILGKSTMVNQVDIKKLYDFYRAMFPESDISICSSTESEIMKLTCNCFYATKIQFFNEIYELTNNHASYNKVIELCIMNGWINPMHTKVPGSDGKLSFGGLCFPKDTRALNSYMERKNINHAVLNAVVEEQIKMRNND</sequence>
<accession>A0A6C0J723</accession>
<evidence type="ECO:0000259" key="2">
    <source>
        <dbReference type="Pfam" id="PF00984"/>
    </source>
</evidence>
<evidence type="ECO:0008006" key="5">
    <source>
        <dbReference type="Google" id="ProtNLM"/>
    </source>
</evidence>
<dbReference type="InterPro" id="IPR001732">
    <property type="entry name" value="UDP-Glc/GDP-Man_DH_N"/>
</dbReference>
<name>A0A6C0J723_9ZZZZ</name>
<evidence type="ECO:0000256" key="1">
    <source>
        <dbReference type="ARBA" id="ARBA00006601"/>
    </source>
</evidence>
<dbReference type="GO" id="GO:0051287">
    <property type="term" value="F:NAD binding"/>
    <property type="evidence" value="ECO:0007669"/>
    <property type="project" value="InterPro"/>
</dbReference>
<protein>
    <recommendedName>
        <fullName evidence="5">UDP-glucose/GDP-mannose dehydrogenase dimerisation domain-containing protein</fullName>
    </recommendedName>
</protein>
<proteinExistence type="inferred from homology"/>
<feature type="domain" description="UDP-glucose/GDP-mannose dehydrogenase dimerisation" evidence="2">
    <location>
        <begin position="164"/>
        <end position="256"/>
    </location>
</feature>
<dbReference type="InterPro" id="IPR013328">
    <property type="entry name" value="6PGD_dom2"/>
</dbReference>
<evidence type="ECO:0000313" key="4">
    <source>
        <dbReference type="EMBL" id="QHT99777.1"/>
    </source>
</evidence>
<dbReference type="InterPro" id="IPR036291">
    <property type="entry name" value="NAD(P)-bd_dom_sf"/>
</dbReference>
<comment type="similarity">
    <text evidence="1">Belongs to the UDP-glucose/GDP-mannose dehydrogenase family.</text>
</comment>
<dbReference type="InterPro" id="IPR008927">
    <property type="entry name" value="6-PGluconate_DH-like_C_sf"/>
</dbReference>
<dbReference type="PANTHER" id="PTHR43750">
    <property type="entry name" value="UDP-GLUCOSE 6-DEHYDROGENASE TUAD"/>
    <property type="match status" value="1"/>
</dbReference>
<dbReference type="Gene3D" id="1.10.1040.10">
    <property type="entry name" value="N-(1-d-carboxylethyl)-l-norvaline Dehydrogenase, domain 2"/>
    <property type="match status" value="1"/>
</dbReference>
<dbReference type="SUPFAM" id="SSF51735">
    <property type="entry name" value="NAD(P)-binding Rossmann-fold domains"/>
    <property type="match status" value="1"/>
</dbReference>
<feature type="domain" description="UDP-glucose/GDP-mannose dehydrogenase N-terminal" evidence="3">
    <location>
        <begin position="38"/>
        <end position="136"/>
    </location>
</feature>
<dbReference type="GO" id="GO:0016616">
    <property type="term" value="F:oxidoreductase activity, acting on the CH-OH group of donors, NAD or NADP as acceptor"/>
    <property type="evidence" value="ECO:0007669"/>
    <property type="project" value="InterPro"/>
</dbReference>
<organism evidence="4">
    <name type="scientific">viral metagenome</name>
    <dbReference type="NCBI Taxonomy" id="1070528"/>
    <lineage>
        <taxon>unclassified sequences</taxon>
        <taxon>metagenomes</taxon>
        <taxon>organismal metagenomes</taxon>
    </lineage>
</organism>